<protein>
    <submittedName>
        <fullName evidence="1">Uncharacterized protein</fullName>
    </submittedName>
</protein>
<evidence type="ECO:0000313" key="1">
    <source>
        <dbReference type="EMBL" id="OBB26119.1"/>
    </source>
</evidence>
<sequence>MSGVSTRFQIADRAVEARLRAWAPRDLAGRRPDQRTKWMWGSPLGSIGASGVLPHPALVPMMPRA</sequence>
<dbReference type="Proteomes" id="UP000093902">
    <property type="component" value="Unassembled WGS sequence"/>
</dbReference>
<organism evidence="1 2">
    <name type="scientific">Mycolicibacterium peregrinum</name>
    <name type="common">Mycobacterium peregrinum</name>
    <dbReference type="NCBI Taxonomy" id="43304"/>
    <lineage>
        <taxon>Bacteria</taxon>
        <taxon>Bacillati</taxon>
        <taxon>Actinomycetota</taxon>
        <taxon>Actinomycetes</taxon>
        <taxon>Mycobacteriales</taxon>
        <taxon>Mycobacteriaceae</taxon>
        <taxon>Mycolicibacterium</taxon>
    </lineage>
</organism>
<dbReference type="OrthoDB" id="5125307at2"/>
<gene>
    <name evidence="1" type="ORF">A5792_27575</name>
</gene>
<evidence type="ECO:0000313" key="2">
    <source>
        <dbReference type="Proteomes" id="UP000093902"/>
    </source>
</evidence>
<name>A0A1A0QX66_MYCPR</name>
<comment type="caution">
    <text evidence="1">The sequence shown here is derived from an EMBL/GenBank/DDBJ whole genome shotgun (WGS) entry which is preliminary data.</text>
</comment>
<dbReference type="AlphaFoldDB" id="A0A1A0QX66"/>
<proteinExistence type="predicted"/>
<accession>A0A1A0QX66</accession>
<reference evidence="2" key="1">
    <citation type="submission" date="2016-06" db="EMBL/GenBank/DDBJ databases">
        <authorList>
            <person name="Sutton G."/>
            <person name="Brinkac L."/>
            <person name="Sanka R."/>
            <person name="Adams M."/>
            <person name="Lau E."/>
            <person name="Mehaffy C."/>
            <person name="Tameris M."/>
            <person name="Hatherill M."/>
            <person name="Hanekom W."/>
            <person name="Mahomed H."/>
            <person name="Mcshane H."/>
        </authorList>
    </citation>
    <scope>NUCLEOTIDE SEQUENCE [LARGE SCALE GENOMIC DNA]</scope>
    <source>
        <strain evidence="2">852002-51209_SCH5440388</strain>
    </source>
</reference>
<dbReference type="EMBL" id="LZSO01000035">
    <property type="protein sequence ID" value="OBB26119.1"/>
    <property type="molecule type" value="Genomic_DNA"/>
</dbReference>